<dbReference type="RefSeq" id="WP_112783364.1">
    <property type="nucleotide sequence ID" value="NZ_CP030041.1"/>
</dbReference>
<feature type="signal peptide" evidence="2">
    <location>
        <begin position="1"/>
        <end position="19"/>
    </location>
</feature>
<keyword evidence="2" id="KW-0732">Signal</keyword>
<dbReference type="OrthoDB" id="9765957at2"/>
<evidence type="ECO:0000256" key="2">
    <source>
        <dbReference type="SAM" id="SignalP"/>
    </source>
</evidence>
<feature type="region of interest" description="Disordered" evidence="1">
    <location>
        <begin position="556"/>
        <end position="576"/>
    </location>
</feature>
<dbReference type="AlphaFoldDB" id="A0A2Z4IGY4"/>
<evidence type="ECO:0000256" key="1">
    <source>
        <dbReference type="SAM" id="MobiDB-lite"/>
    </source>
</evidence>
<feature type="compositionally biased region" description="Polar residues" evidence="1">
    <location>
        <begin position="445"/>
        <end position="456"/>
    </location>
</feature>
<dbReference type="EMBL" id="CP030041">
    <property type="protein sequence ID" value="AWW29967.1"/>
    <property type="molecule type" value="Genomic_DNA"/>
</dbReference>
<keyword evidence="4" id="KW-1185">Reference proteome</keyword>
<feature type="compositionally biased region" description="Polar residues" evidence="1">
    <location>
        <begin position="671"/>
        <end position="682"/>
    </location>
</feature>
<dbReference type="KEGG" id="est:DN752_07425"/>
<proteinExistence type="predicted"/>
<evidence type="ECO:0000313" key="4">
    <source>
        <dbReference type="Proteomes" id="UP000248688"/>
    </source>
</evidence>
<feature type="chain" id="PRO_5016424700" description="Collagen triple helix repeat-containing protein" evidence="2">
    <location>
        <begin position="20"/>
        <end position="1258"/>
    </location>
</feature>
<dbReference type="Proteomes" id="UP000248688">
    <property type="component" value="Chromosome"/>
</dbReference>
<sequence>MKNLLLVLLFCLGAGYANAQVGIGTTTPNPSSQLEIVSSDRGVLIPRIALVSVTDNETISQGNVESLLVFNTTDSDLISPGYYYWFENKWMGLKSTGDDANNVIFDPEKNQFFYVNEEGDLVHIAISDLLQETTSTLEEKENGTYLYTNENGEETIINVPSDVVNNFTEIINNVEILNELVTIIEKNGGNVYYDGDSFSYTNEKGDLVEISIESLLDETTSTLVDNGDGTYSYTNEVGLETIINVPADVIKKFGDIVNNETVNKSITELIKNVGGNVYYDGDNITYADEEGDEHVINIEEIVKEYETVTTLVDNGVGTYTYTSENNTEVSFDVTRSGTGNPGENGTVGEAGDVYVDESTGDVYSHDGTAWTKVGGEGDLITVDEGDPNDNGTPGEAGDVYIDNSTGATYVINPDTGEWEQATDGITVADGKVTHRAVDGTEKSFDVTQSGTGNPGENGTVGEAGDVYVDESTGDVYSHDGTAWTKVGGEGDLITVDEGDPNDNGTPGEAGDVYIDNSTGATYVINPDTGEWEQATDGITVADGKVTHRAVDGTEKSFDVTRSGTGNPGENGTVGEAGDVYVDESTGDVYSHDGTAWTKVGGEGDLITVDEGDPNDNGTPGEAGDVYIDNSTGATYVINPDTGEWEQATDGITVADGKVTHRAVDGTEKSFDVTQSGTGNPGENGTVGEAGDVYVDESTGDVYSHDGTAWTKVGGEGDLITVDEGDPNDNGTPGEAGDVYIDNSTGATYVINPDTGEWEQTTDGITVADGKVTHRAVDGTEKSFDVTRSGTGNPGENGTVGEAGDVYVDESTGDVYSHDGTAWTKVGGEGDLITVDEGDPNDNGTPGEAGDVYIDNSTGATYVINPDTGEWEQATDGITVADGKVTHRAVDGTEKSFDVTQSGTGNPGENGTVGEAGDVYVDESTGDVYSHDGTAWTKVGGEGDLITVDEGDPNDNGTPGEAGDVYIDNSTGATYVINPDTGEWEQTTDGITVADGKVTHRAVDGTEKSFDVTRSGTGNPGENGTVGEAGDVYVDESNGTVYTFVENPDGDLGTDDAAWVQSNVAEPWQVSGTTNKATENNQDIYQMGKIGVGNDIPTERLHVSDGGVKVDDINPTDTEDTYRGTLESAADGQKDRVVVAAADGTLKTLKAMLQKFFFMPSVLIPVNEDQVESGDTFGTIDLYSKYLVQFGTPMVSSANAVEGIPILPADELEYHITWFDEGLFENVQVSEAGVLTYDVIDGAEVNEGSFMNIVFVVKE</sequence>
<feature type="region of interest" description="Disordered" evidence="1">
    <location>
        <begin position="1008"/>
        <end position="1028"/>
    </location>
</feature>
<protein>
    <recommendedName>
        <fullName evidence="5">Collagen triple helix repeat-containing protein</fullName>
    </recommendedName>
</protein>
<gene>
    <name evidence="3" type="ORF">DN752_07425</name>
</gene>
<feature type="region of interest" description="Disordered" evidence="1">
    <location>
        <begin position="895"/>
        <end position="914"/>
    </location>
</feature>
<organism evidence="3 4">
    <name type="scientific">Echinicola strongylocentroti</name>
    <dbReference type="NCBI Taxonomy" id="1795355"/>
    <lineage>
        <taxon>Bacteria</taxon>
        <taxon>Pseudomonadati</taxon>
        <taxon>Bacteroidota</taxon>
        <taxon>Cytophagia</taxon>
        <taxon>Cytophagales</taxon>
        <taxon>Cyclobacteriaceae</taxon>
        <taxon>Echinicola</taxon>
    </lineage>
</organism>
<feature type="compositionally biased region" description="Polar residues" evidence="1">
    <location>
        <begin position="559"/>
        <end position="569"/>
    </location>
</feature>
<evidence type="ECO:0008006" key="5">
    <source>
        <dbReference type="Google" id="ProtNLM"/>
    </source>
</evidence>
<evidence type="ECO:0000313" key="3">
    <source>
        <dbReference type="EMBL" id="AWW29967.1"/>
    </source>
</evidence>
<feature type="region of interest" description="Disordered" evidence="1">
    <location>
        <begin position="669"/>
        <end position="688"/>
    </location>
</feature>
<reference evidence="3 4" key="1">
    <citation type="submission" date="2018-06" db="EMBL/GenBank/DDBJ databases">
        <title>Echinicola strongylocentroti sp. nov., isolated from a sea urchin Strongylocentrotus intermedius.</title>
        <authorList>
            <person name="Bae S.S."/>
        </authorList>
    </citation>
    <scope>NUCLEOTIDE SEQUENCE [LARGE SCALE GENOMIC DNA]</scope>
    <source>
        <strain evidence="3 4">MEBiC08714</strain>
    </source>
</reference>
<feature type="compositionally biased region" description="Polar residues" evidence="1">
    <location>
        <begin position="785"/>
        <end position="795"/>
    </location>
</feature>
<accession>A0A2Z4IGY4</accession>
<feature type="region of interest" description="Disordered" evidence="1">
    <location>
        <begin position="443"/>
        <end position="462"/>
    </location>
</feature>
<feature type="region of interest" description="Disordered" evidence="1">
    <location>
        <begin position="782"/>
        <end position="802"/>
    </location>
</feature>
<feature type="compositionally biased region" description="Polar residues" evidence="1">
    <location>
        <begin position="1011"/>
        <end position="1021"/>
    </location>
</feature>
<name>A0A2Z4IGY4_9BACT</name>
<feature type="compositionally biased region" description="Polar residues" evidence="1">
    <location>
        <begin position="897"/>
        <end position="908"/>
    </location>
</feature>